<feature type="domain" description="Helicase ATP-binding" evidence="12">
    <location>
        <begin position="614"/>
        <end position="781"/>
    </location>
</feature>
<dbReference type="GeneID" id="36288119"/>
<dbReference type="RefSeq" id="XP_024323757.1">
    <property type="nucleotide sequence ID" value="XM_024468677.1"/>
</dbReference>
<dbReference type="VEuPathDB" id="FungiDB:GMDG_01638"/>
<dbReference type="Pfam" id="PF00271">
    <property type="entry name" value="Helicase_C"/>
    <property type="match status" value="1"/>
</dbReference>
<dbReference type="EC" id="3.6.4.12" evidence="3"/>
<dbReference type="PANTHER" id="PTHR10799">
    <property type="entry name" value="SNF2/RAD54 HELICASE FAMILY"/>
    <property type="match status" value="1"/>
</dbReference>
<dbReference type="InterPro" id="IPR014001">
    <property type="entry name" value="Helicase_ATP-bd"/>
</dbReference>
<dbReference type="GO" id="GO:0003678">
    <property type="term" value="F:DNA helicase activity"/>
    <property type="evidence" value="ECO:0007669"/>
    <property type="project" value="UniProtKB-EC"/>
</dbReference>
<name>A0A177AAN4_9PEZI</name>
<keyword evidence="8" id="KW-0156">Chromatin regulator</keyword>
<keyword evidence="4" id="KW-0547">Nucleotide-binding</keyword>
<feature type="region of interest" description="Disordered" evidence="11">
    <location>
        <begin position="1"/>
        <end position="82"/>
    </location>
</feature>
<dbReference type="InterPro" id="IPR038718">
    <property type="entry name" value="SNF2-like_sf"/>
</dbReference>
<dbReference type="InterPro" id="IPR027417">
    <property type="entry name" value="P-loop_NTPase"/>
</dbReference>
<evidence type="ECO:0000256" key="1">
    <source>
        <dbReference type="ARBA" id="ARBA00004123"/>
    </source>
</evidence>
<dbReference type="InterPro" id="IPR001650">
    <property type="entry name" value="Helicase_C-like"/>
</dbReference>
<dbReference type="CDD" id="cd18793">
    <property type="entry name" value="SF2_C_SNF"/>
    <property type="match status" value="1"/>
</dbReference>
<dbReference type="Gene3D" id="3.40.50.300">
    <property type="entry name" value="P-loop containing nucleotide triphosphate hydrolases"/>
    <property type="match status" value="2"/>
</dbReference>
<dbReference type="GO" id="GO:0140658">
    <property type="term" value="F:ATP-dependent chromatin remodeler activity"/>
    <property type="evidence" value="ECO:0007669"/>
    <property type="project" value="UniProtKB-ARBA"/>
</dbReference>
<dbReference type="eggNOG" id="KOG0389">
    <property type="taxonomic scope" value="Eukaryota"/>
</dbReference>
<dbReference type="FunFam" id="3.40.50.10810:FF:000014">
    <property type="entry name" value="SWI/SNF-related matrix-associated actin-dependent regulator of chromatin subfamily A containing DEAD/H box 1"/>
    <property type="match status" value="1"/>
</dbReference>
<keyword evidence="10" id="KW-0539">Nucleus</keyword>
<dbReference type="Proteomes" id="UP000077154">
    <property type="component" value="Unassembled WGS sequence"/>
</dbReference>
<dbReference type="FunFam" id="3.40.50.300:FF:002881">
    <property type="entry name" value="Putative snf2 family helicase atpase protein"/>
    <property type="match status" value="1"/>
</dbReference>
<reference evidence="14" key="1">
    <citation type="submission" date="2016-03" db="EMBL/GenBank/DDBJ databases">
        <title>Updated assembly of Pseudogymnoascus destructans, the fungus causing white-nose syndrome of bats.</title>
        <authorList>
            <person name="Palmer J.M."/>
            <person name="Drees K.P."/>
            <person name="Foster J.T."/>
            <person name="Lindner D.L."/>
        </authorList>
    </citation>
    <scope>NUCLEOTIDE SEQUENCE [LARGE SCALE GENOMIC DNA]</scope>
    <source>
        <strain evidence="14">20631-21</strain>
    </source>
</reference>
<keyword evidence="9" id="KW-0238">DNA-binding</keyword>
<dbReference type="EMBL" id="KV441396">
    <property type="protein sequence ID" value="OAF58472.1"/>
    <property type="molecule type" value="Genomic_DNA"/>
</dbReference>
<comment type="similarity">
    <text evidence="2">Belongs to the SNF2/RAD54 helicase family.</text>
</comment>
<dbReference type="GO" id="GO:0003677">
    <property type="term" value="F:DNA binding"/>
    <property type="evidence" value="ECO:0007669"/>
    <property type="project" value="UniProtKB-KW"/>
</dbReference>
<evidence type="ECO:0000256" key="6">
    <source>
        <dbReference type="ARBA" id="ARBA00022806"/>
    </source>
</evidence>
<dbReference type="Pfam" id="PF00176">
    <property type="entry name" value="SNF2-rel_dom"/>
    <property type="match status" value="1"/>
</dbReference>
<evidence type="ECO:0000313" key="14">
    <source>
        <dbReference type="EMBL" id="OAF58472.1"/>
    </source>
</evidence>
<organism evidence="14">
    <name type="scientific">Pseudogymnoascus destructans</name>
    <dbReference type="NCBI Taxonomy" id="655981"/>
    <lineage>
        <taxon>Eukaryota</taxon>
        <taxon>Fungi</taxon>
        <taxon>Dikarya</taxon>
        <taxon>Ascomycota</taxon>
        <taxon>Pezizomycotina</taxon>
        <taxon>Leotiomycetes</taxon>
        <taxon>Thelebolales</taxon>
        <taxon>Thelebolaceae</taxon>
        <taxon>Pseudogymnoascus</taxon>
    </lineage>
</organism>
<evidence type="ECO:0000256" key="11">
    <source>
        <dbReference type="SAM" id="MobiDB-lite"/>
    </source>
</evidence>
<dbReference type="CDD" id="cd17998">
    <property type="entry name" value="DEXHc_SMARCAD1"/>
    <property type="match status" value="1"/>
</dbReference>
<evidence type="ECO:0000256" key="3">
    <source>
        <dbReference type="ARBA" id="ARBA00012551"/>
    </source>
</evidence>
<dbReference type="AlphaFoldDB" id="A0A177AAN4"/>
<gene>
    <name evidence="14" type="ORF">VC83_05052</name>
</gene>
<dbReference type="GO" id="GO:0005694">
    <property type="term" value="C:chromosome"/>
    <property type="evidence" value="ECO:0007669"/>
    <property type="project" value="UniProtKB-ARBA"/>
</dbReference>
<dbReference type="SMART" id="SM00490">
    <property type="entry name" value="HELICc"/>
    <property type="match status" value="1"/>
</dbReference>
<keyword evidence="6" id="KW-0347">Helicase</keyword>
<feature type="compositionally biased region" description="Basic and acidic residues" evidence="11">
    <location>
        <begin position="477"/>
        <end position="487"/>
    </location>
</feature>
<dbReference type="SMART" id="SM00487">
    <property type="entry name" value="DEXDc"/>
    <property type="match status" value="1"/>
</dbReference>
<keyword evidence="7" id="KW-0067">ATP-binding</keyword>
<accession>A0A177AAN4</accession>
<dbReference type="GO" id="GO:0005524">
    <property type="term" value="F:ATP binding"/>
    <property type="evidence" value="ECO:0007669"/>
    <property type="project" value="UniProtKB-KW"/>
</dbReference>
<evidence type="ECO:0000259" key="12">
    <source>
        <dbReference type="PROSITE" id="PS51192"/>
    </source>
</evidence>
<comment type="subcellular location">
    <subcellularLocation>
        <location evidence="1">Nucleus</location>
    </subcellularLocation>
</comment>
<evidence type="ECO:0000256" key="4">
    <source>
        <dbReference type="ARBA" id="ARBA00022741"/>
    </source>
</evidence>
<dbReference type="InterPro" id="IPR000330">
    <property type="entry name" value="SNF2_N"/>
</dbReference>
<evidence type="ECO:0000256" key="2">
    <source>
        <dbReference type="ARBA" id="ARBA00007025"/>
    </source>
</evidence>
<dbReference type="SUPFAM" id="SSF52540">
    <property type="entry name" value="P-loop containing nucleoside triphosphate hydrolases"/>
    <property type="match status" value="2"/>
</dbReference>
<evidence type="ECO:0000256" key="7">
    <source>
        <dbReference type="ARBA" id="ARBA00022840"/>
    </source>
</evidence>
<protein>
    <recommendedName>
        <fullName evidence="3">DNA helicase</fullName>
        <ecNumber evidence="3">3.6.4.12</ecNumber>
    </recommendedName>
</protein>
<dbReference type="OrthoDB" id="5857104at2759"/>
<dbReference type="Gene3D" id="3.40.50.10810">
    <property type="entry name" value="Tandem AAA-ATPase domain"/>
    <property type="match status" value="1"/>
</dbReference>
<proteinExistence type="inferred from homology"/>
<evidence type="ECO:0000256" key="9">
    <source>
        <dbReference type="ARBA" id="ARBA00023125"/>
    </source>
</evidence>
<dbReference type="InterPro" id="IPR049730">
    <property type="entry name" value="SNF2/RAD54-like_C"/>
</dbReference>
<dbReference type="PROSITE" id="PS51192">
    <property type="entry name" value="HELICASE_ATP_BIND_1"/>
    <property type="match status" value="1"/>
</dbReference>
<feature type="compositionally biased region" description="Basic and acidic residues" evidence="11">
    <location>
        <begin position="392"/>
        <end position="405"/>
    </location>
</feature>
<dbReference type="GO" id="GO:0005634">
    <property type="term" value="C:nucleus"/>
    <property type="evidence" value="ECO:0007669"/>
    <property type="project" value="UniProtKB-SubCell"/>
</dbReference>
<feature type="region of interest" description="Disordered" evidence="11">
    <location>
        <begin position="477"/>
        <end position="497"/>
    </location>
</feature>
<keyword evidence="5" id="KW-0378">Hydrolase</keyword>
<dbReference type="GO" id="GO:0016787">
    <property type="term" value="F:hydrolase activity"/>
    <property type="evidence" value="ECO:0007669"/>
    <property type="project" value="UniProtKB-KW"/>
</dbReference>
<evidence type="ECO:0000256" key="8">
    <source>
        <dbReference type="ARBA" id="ARBA00022853"/>
    </source>
</evidence>
<evidence type="ECO:0000259" key="13">
    <source>
        <dbReference type="PROSITE" id="PS51194"/>
    </source>
</evidence>
<feature type="region of interest" description="Disordered" evidence="11">
    <location>
        <begin position="168"/>
        <end position="187"/>
    </location>
</feature>
<feature type="domain" description="Helicase C-terminal" evidence="13">
    <location>
        <begin position="967"/>
        <end position="1120"/>
    </location>
</feature>
<dbReference type="PROSITE" id="PS51194">
    <property type="entry name" value="HELICASE_CTER"/>
    <property type="match status" value="1"/>
</dbReference>
<sequence length="1146" mass="127579">MARATDNHTRQSTLTNYVKHSPDRIQPSRPPPHQPETMAFPNVTSSDPPSVPDSPAAKRQKTVGGYQGNGYNSADDSGDDLFEGIVPESKHFTQPTQIIDASAPGFNLGGTREEVLVPASSPFAGNSRSSPPQQNAPGRIASLMAPAGTAFKVPNGVQKEPTKTKVIDLDENDGPTYQGGSSDDEIQDSAADIKPSIFKARSKITFGSPLGSGGPSFRDLISTFKPQASTTAMFEREGSLNGVKRKTPMQNGPARALPTGTDYGIEDIHDLVLRRKVERVVKVAPQAKIYQIVDCIIKCHGRVDDATEMVFDILEVIEINSDDDSKKGVAKPKAQPVEVAEPQMRRQLKQPIASIQERYSSTQYQKMVPLVPTSPVAVTPPKPKRKLMQGRRNPDPSPKKQIPEKIQEVEEIILSDAEDYDSDAASEEEDNPELEGRVLSFLNKCSKGDLIDLANIKPDVAEFFLSKRPFGNLDSAREVSNAKETKTGRQSARGPIGDRIVDTSMSMMSGYEAVDALVATCSELGKPLTEEMTRWGFDVNGAAKGGELEMVSLEEDLHDSGLGTQSSKSTSEVDDDDVRAVSKKGKNKFLKKPEKMASTLVLKDYQLVGLNWLALLYKYKLSCILADDMGLGKTCQVIAFLSHLAETGETGPHLVIVPPSTLENWLREFANFAPELVVEPYYGNQKERQDIAERILDARDEVNVVVSTYEFAAKKEDNRFMRRLKPNACVYDEGHVLKNPKSLKYQGLIKIPAQFRLLLTGTPLQNNLMELAALLGFILPDIFRERQEDLEFIFKHKASTRDADHAALLSAQRIARAKSMLTPFVLRRKKAQVLKHMPAKICKVEYCDMHPSQAEIYNGLRGRARERAQLRLSGGKAPNDGENNPLMQLRKAAIHPMLFRRHFTDDKLEKMVDLLRRQAPDEFSQPRDKILMEMKLLQDYYLHTWCLRYPCIKKFDTPNLTWMNSGKVDALVRLVKQYKANGDRVLVFSQFTLVLDIIEAVFQTELIQHTRFDGATKVNERQTLIDDFRDDETITAFLLSTGAGGTGVNLMYANKVIIFDSSFNPQDDIQAENRAHRVGQTREVEVVRLVTKGTIEEQIYALGQSKLELDNKVSGEEDMEIKGEQMVARMLLQEDGQVTPTSNAEA</sequence>
<evidence type="ECO:0000256" key="10">
    <source>
        <dbReference type="ARBA" id="ARBA00023242"/>
    </source>
</evidence>
<feature type="region of interest" description="Disordered" evidence="11">
    <location>
        <begin position="373"/>
        <end position="405"/>
    </location>
</feature>
<evidence type="ECO:0000256" key="5">
    <source>
        <dbReference type="ARBA" id="ARBA00022801"/>
    </source>
</evidence>